<dbReference type="InterPro" id="IPR054520">
    <property type="entry name" value="M_Eco57I_C"/>
</dbReference>
<keyword evidence="3" id="KW-0949">S-adenosyl-L-methionine</keyword>
<evidence type="ECO:0000313" key="7">
    <source>
        <dbReference type="EMBL" id="MFF5296714.1"/>
    </source>
</evidence>
<evidence type="ECO:0000313" key="8">
    <source>
        <dbReference type="Proteomes" id="UP001602245"/>
    </source>
</evidence>
<keyword evidence="2" id="KW-0808">Transferase</keyword>
<dbReference type="PROSITE" id="PS00092">
    <property type="entry name" value="N6_MTASE"/>
    <property type="match status" value="1"/>
</dbReference>
<feature type="domain" description="Type II methyltransferase M.Eco57I C-terminal" evidence="6">
    <location>
        <begin position="262"/>
        <end position="523"/>
    </location>
</feature>
<comment type="caution">
    <text evidence="7">The sequence shown here is derived from an EMBL/GenBank/DDBJ whole genome shotgun (WGS) entry which is preliminary data.</text>
</comment>
<protein>
    <submittedName>
        <fullName evidence="7">N-6 DNA methylase</fullName>
    </submittedName>
</protein>
<dbReference type="Gene3D" id="3.40.50.150">
    <property type="entry name" value="Vaccinia Virus protein VP39"/>
    <property type="match status" value="1"/>
</dbReference>
<feature type="domain" description="DNA methylase adenine-specific" evidence="5">
    <location>
        <begin position="14"/>
        <end position="223"/>
    </location>
</feature>
<evidence type="ECO:0000259" key="6">
    <source>
        <dbReference type="Pfam" id="PF22837"/>
    </source>
</evidence>
<keyword evidence="4" id="KW-0680">Restriction system</keyword>
<sequence>MATVTAFASSDSPELRKARGAFFTPQGLCDYVTKWAIREASDVVLEPSCGHADFLLSAGRRLASLGPARSAIEPPLHGVELHEHSASRATEFLAANGYPARIVTSDFFKVDPTPIYDAVVGNPPYIRYQGFTGASRRLSQEAALRAGVPLTNLASSWAAFTVHAALFLKPGGRLGLVLPAELLTVNYAAEVRRFLISRFRKIRLVMFTERVFPDVSAEVVLLMAEGFNDGPAALCEMYQARNIADLDRAVARPWQPDSDGGRWSGGLLSAQGLEAYLGSSTSNDFGVLEDWGDVTLGMVTGNNKYFTLSPTRVAQLGLSSDDIMPLSPPGSRHLRGLVYTKAFHESLSVDDLATWLFRPGSEPSAAAWEYIRHGENLKVHTAYKCRVRSPWWRVPLVPRPDLFVTYMNADTPRLCTNRARVHNLNSVHGLYLKPSHLRAGQELLSIASLNSVTLVGAETVGRPYGGGILKLEPKEADRLPIPALEVVQKSKEKLAAIRPQVAARLRTPGGLQEAVRLVDNALLVDTLGMTRSRVRTLRETYAQLSQRRIARGRPARVAD</sequence>
<proteinExistence type="predicted"/>
<evidence type="ECO:0000256" key="3">
    <source>
        <dbReference type="ARBA" id="ARBA00022691"/>
    </source>
</evidence>
<dbReference type="InterPro" id="IPR002052">
    <property type="entry name" value="DNA_methylase_N6_adenine_CS"/>
</dbReference>
<dbReference type="GO" id="GO:0032259">
    <property type="term" value="P:methylation"/>
    <property type="evidence" value="ECO:0007669"/>
    <property type="project" value="UniProtKB-KW"/>
</dbReference>
<dbReference type="Proteomes" id="UP001602245">
    <property type="component" value="Unassembled WGS sequence"/>
</dbReference>
<dbReference type="InterPro" id="IPR050953">
    <property type="entry name" value="N4_N6_ade-DNA_methylase"/>
</dbReference>
<gene>
    <name evidence="7" type="ORF">ACFY35_45375</name>
</gene>
<dbReference type="EMBL" id="JBIAZU010000009">
    <property type="protein sequence ID" value="MFF5296714.1"/>
    <property type="molecule type" value="Genomic_DNA"/>
</dbReference>
<dbReference type="Pfam" id="PF02384">
    <property type="entry name" value="N6_Mtase"/>
    <property type="match status" value="1"/>
</dbReference>
<reference evidence="7 8" key="1">
    <citation type="submission" date="2024-10" db="EMBL/GenBank/DDBJ databases">
        <title>The Natural Products Discovery Center: Release of the First 8490 Sequenced Strains for Exploring Actinobacteria Biosynthetic Diversity.</title>
        <authorList>
            <person name="Kalkreuter E."/>
            <person name="Kautsar S.A."/>
            <person name="Yang D."/>
            <person name="Bader C.D."/>
            <person name="Teijaro C.N."/>
            <person name="Fluegel L."/>
            <person name="Davis C.M."/>
            <person name="Simpson J.R."/>
            <person name="Lauterbach L."/>
            <person name="Steele A.D."/>
            <person name="Gui C."/>
            <person name="Meng S."/>
            <person name="Li G."/>
            <person name="Viehrig K."/>
            <person name="Ye F."/>
            <person name="Su P."/>
            <person name="Kiefer A.F."/>
            <person name="Nichols A."/>
            <person name="Cepeda A.J."/>
            <person name="Yan W."/>
            <person name="Fan B."/>
            <person name="Jiang Y."/>
            <person name="Adhikari A."/>
            <person name="Zheng C.-J."/>
            <person name="Schuster L."/>
            <person name="Cowan T.M."/>
            <person name="Smanski M.J."/>
            <person name="Chevrette M.G."/>
            <person name="De Carvalho L.P.S."/>
            <person name="Shen B."/>
        </authorList>
    </citation>
    <scope>NUCLEOTIDE SEQUENCE [LARGE SCALE GENOMIC DNA]</scope>
    <source>
        <strain evidence="7 8">NPDC000087</strain>
    </source>
</reference>
<name>A0ABW6WVW2_9ACTN</name>
<organism evidence="7 8">
    <name type="scientific">Paractinoplanes globisporus</name>
    <dbReference type="NCBI Taxonomy" id="113565"/>
    <lineage>
        <taxon>Bacteria</taxon>
        <taxon>Bacillati</taxon>
        <taxon>Actinomycetota</taxon>
        <taxon>Actinomycetes</taxon>
        <taxon>Micromonosporales</taxon>
        <taxon>Micromonosporaceae</taxon>
        <taxon>Paractinoplanes</taxon>
    </lineage>
</organism>
<keyword evidence="1 7" id="KW-0489">Methyltransferase</keyword>
<evidence type="ECO:0000256" key="4">
    <source>
        <dbReference type="ARBA" id="ARBA00022747"/>
    </source>
</evidence>
<dbReference type="SUPFAM" id="SSF53335">
    <property type="entry name" value="S-adenosyl-L-methionine-dependent methyltransferases"/>
    <property type="match status" value="1"/>
</dbReference>
<keyword evidence="8" id="KW-1185">Reference proteome</keyword>
<dbReference type="GO" id="GO:0008168">
    <property type="term" value="F:methyltransferase activity"/>
    <property type="evidence" value="ECO:0007669"/>
    <property type="project" value="UniProtKB-KW"/>
</dbReference>
<dbReference type="Pfam" id="PF22837">
    <property type="entry name" value="M_Eco57I_C"/>
    <property type="match status" value="1"/>
</dbReference>
<evidence type="ECO:0000259" key="5">
    <source>
        <dbReference type="Pfam" id="PF02384"/>
    </source>
</evidence>
<dbReference type="RefSeq" id="WP_211216722.1">
    <property type="nucleotide sequence ID" value="NZ_JBIAZU010000009.1"/>
</dbReference>
<dbReference type="PANTHER" id="PTHR33841">
    <property type="entry name" value="DNA METHYLTRANSFERASE YEEA-RELATED"/>
    <property type="match status" value="1"/>
</dbReference>
<accession>A0ABW6WVW2</accession>
<dbReference type="InterPro" id="IPR029063">
    <property type="entry name" value="SAM-dependent_MTases_sf"/>
</dbReference>
<evidence type="ECO:0000256" key="2">
    <source>
        <dbReference type="ARBA" id="ARBA00022679"/>
    </source>
</evidence>
<dbReference type="PRINTS" id="PR00507">
    <property type="entry name" value="N12N6MTFRASE"/>
</dbReference>
<dbReference type="PANTHER" id="PTHR33841:SF5">
    <property type="entry name" value="DNA METHYLASE (MODIFICATION METHYLASE) (METHYLTRANSFERASE)-RELATED"/>
    <property type="match status" value="1"/>
</dbReference>
<evidence type="ECO:0000256" key="1">
    <source>
        <dbReference type="ARBA" id="ARBA00022603"/>
    </source>
</evidence>
<dbReference type="InterPro" id="IPR003356">
    <property type="entry name" value="DNA_methylase_A-5"/>
</dbReference>